<dbReference type="Proteomes" id="UP000054937">
    <property type="component" value="Unassembled WGS sequence"/>
</dbReference>
<feature type="region of interest" description="Disordered" evidence="2">
    <location>
        <begin position="272"/>
        <end position="311"/>
    </location>
</feature>
<protein>
    <submittedName>
        <fullName evidence="3">Uncharacterized protein</fullName>
    </submittedName>
</protein>
<dbReference type="EMBL" id="LDAU01000090">
    <property type="protein sequence ID" value="KRX07029.1"/>
    <property type="molecule type" value="Genomic_DNA"/>
</dbReference>
<dbReference type="AlphaFoldDB" id="A0A0V0QYQ1"/>
<proteinExistence type="predicted"/>
<accession>A0A0V0QYQ1</accession>
<name>A0A0V0QYQ1_PSEPJ</name>
<evidence type="ECO:0000313" key="4">
    <source>
        <dbReference type="Proteomes" id="UP000054937"/>
    </source>
</evidence>
<organism evidence="3 4">
    <name type="scientific">Pseudocohnilembus persalinus</name>
    <name type="common">Ciliate</name>
    <dbReference type="NCBI Taxonomy" id="266149"/>
    <lineage>
        <taxon>Eukaryota</taxon>
        <taxon>Sar</taxon>
        <taxon>Alveolata</taxon>
        <taxon>Ciliophora</taxon>
        <taxon>Intramacronucleata</taxon>
        <taxon>Oligohymenophorea</taxon>
        <taxon>Scuticociliatia</taxon>
        <taxon>Philasterida</taxon>
        <taxon>Pseudocohnilembidae</taxon>
        <taxon>Pseudocohnilembus</taxon>
    </lineage>
</organism>
<evidence type="ECO:0000256" key="2">
    <source>
        <dbReference type="SAM" id="MobiDB-lite"/>
    </source>
</evidence>
<gene>
    <name evidence="3" type="ORF">PPERSA_07192</name>
</gene>
<reference evidence="3 4" key="1">
    <citation type="journal article" date="2015" name="Sci. Rep.">
        <title>Genome of the facultative scuticociliatosis pathogen Pseudocohnilembus persalinus provides insight into its virulence through horizontal gene transfer.</title>
        <authorList>
            <person name="Xiong J."/>
            <person name="Wang G."/>
            <person name="Cheng J."/>
            <person name="Tian M."/>
            <person name="Pan X."/>
            <person name="Warren A."/>
            <person name="Jiang C."/>
            <person name="Yuan D."/>
            <person name="Miao W."/>
        </authorList>
    </citation>
    <scope>NUCLEOTIDE SEQUENCE [LARGE SCALE GENOMIC DNA]</scope>
    <source>
        <strain evidence="3">36N120E</strain>
    </source>
</reference>
<comment type="caution">
    <text evidence="3">The sequence shown here is derived from an EMBL/GenBank/DDBJ whole genome shotgun (WGS) entry which is preliminary data.</text>
</comment>
<keyword evidence="1" id="KW-0175">Coiled coil</keyword>
<feature type="coiled-coil region" evidence="1">
    <location>
        <begin position="80"/>
        <end position="107"/>
    </location>
</feature>
<keyword evidence="4" id="KW-1185">Reference proteome</keyword>
<evidence type="ECO:0000256" key="1">
    <source>
        <dbReference type="SAM" id="Coils"/>
    </source>
</evidence>
<feature type="compositionally biased region" description="Low complexity" evidence="2">
    <location>
        <begin position="297"/>
        <end position="308"/>
    </location>
</feature>
<dbReference type="InParanoid" id="A0A0V0QYQ1"/>
<sequence>MMNQSQVQLTQYQILRQDNQVVVNIEPFQENQSNQIQQQKMPGLQTCFDEINPQIVRKVLQQNVQYQFNQINENRLDTSLDQILYEINQNNENQENYENDTQNVQNESIQEQHQLSENDVLTIIQEVKRINNEIKSSPQQYQEILNQCTNMGQRLEEDQDDSIPKGLDQKDIDLIPIKKYKAQQDSNQDNCSKVKQFQQKYTEIEKSKSKNFMFSSPINYYAKNQKLQQQKKNDMISSTSSIGESPLMQKAQSEQVNVQKLSFDNVLTEQQQPMSLNSSQTLSQPTKQVRTQSFNEIQSQQQSDIPQQVNKKNIWSIFRSSNYKTETKINNNKNE</sequence>
<feature type="region of interest" description="Disordered" evidence="2">
    <location>
        <begin position="229"/>
        <end position="255"/>
    </location>
</feature>
<feature type="compositionally biased region" description="Polar residues" evidence="2">
    <location>
        <begin position="272"/>
        <end position="296"/>
    </location>
</feature>
<evidence type="ECO:0000313" key="3">
    <source>
        <dbReference type="EMBL" id="KRX07029.1"/>
    </source>
</evidence>